<evidence type="ECO:0000256" key="3">
    <source>
        <dbReference type="ARBA" id="ARBA00023125"/>
    </source>
</evidence>
<dbReference type="Pfam" id="PF03466">
    <property type="entry name" value="LysR_substrate"/>
    <property type="match status" value="1"/>
</dbReference>
<dbReference type="GO" id="GO:0000976">
    <property type="term" value="F:transcription cis-regulatory region binding"/>
    <property type="evidence" value="ECO:0007669"/>
    <property type="project" value="TreeGrafter"/>
</dbReference>
<dbReference type="AlphaFoldDB" id="A0A095M2T1"/>
<dbReference type="PROSITE" id="PS50931">
    <property type="entry name" value="HTH_LYSR"/>
    <property type="match status" value="1"/>
</dbReference>
<proteinExistence type="inferred from homology"/>
<dbReference type="RefSeq" id="WP_004198844.1">
    <property type="nucleotide sequence ID" value="NZ_AP028072.1"/>
</dbReference>
<dbReference type="InterPro" id="IPR000847">
    <property type="entry name" value="LysR_HTH_N"/>
</dbReference>
<accession>A0A095M2T1</accession>
<dbReference type="Proteomes" id="UP000231878">
    <property type="component" value="Unassembled WGS sequence"/>
</dbReference>
<evidence type="ECO:0000256" key="2">
    <source>
        <dbReference type="ARBA" id="ARBA00023015"/>
    </source>
</evidence>
<comment type="caution">
    <text evidence="6">The sequence shown here is derived from an EMBL/GenBank/DDBJ whole genome shotgun (WGS) entry which is preliminary data.</text>
</comment>
<evidence type="ECO:0000256" key="1">
    <source>
        <dbReference type="ARBA" id="ARBA00009437"/>
    </source>
</evidence>
<evidence type="ECO:0000259" key="5">
    <source>
        <dbReference type="PROSITE" id="PS50931"/>
    </source>
</evidence>
<dbReference type="Pfam" id="PF00126">
    <property type="entry name" value="HTH_1"/>
    <property type="match status" value="1"/>
</dbReference>
<evidence type="ECO:0000313" key="6">
    <source>
        <dbReference type="EMBL" id="KGX20360.1"/>
    </source>
</evidence>
<dbReference type="Proteomes" id="UP000030475">
    <property type="component" value="Unassembled WGS sequence"/>
</dbReference>
<name>A0A095M2T1_BURPE</name>
<organism evidence="6 8">
    <name type="scientific">Burkholderia pseudomallei</name>
    <name type="common">Pseudomonas pseudomallei</name>
    <dbReference type="NCBI Taxonomy" id="28450"/>
    <lineage>
        <taxon>Bacteria</taxon>
        <taxon>Pseudomonadati</taxon>
        <taxon>Pseudomonadota</taxon>
        <taxon>Betaproteobacteria</taxon>
        <taxon>Burkholderiales</taxon>
        <taxon>Burkholderiaceae</taxon>
        <taxon>Burkholderia</taxon>
        <taxon>pseudomallei group</taxon>
    </lineage>
</organism>
<evidence type="ECO:0000313" key="8">
    <source>
        <dbReference type="Proteomes" id="UP000030475"/>
    </source>
</evidence>
<dbReference type="Gene3D" id="1.10.10.10">
    <property type="entry name" value="Winged helix-like DNA-binding domain superfamily/Winged helix DNA-binding domain"/>
    <property type="match status" value="1"/>
</dbReference>
<feature type="domain" description="HTH lysR-type" evidence="5">
    <location>
        <begin position="8"/>
        <end position="65"/>
    </location>
</feature>
<dbReference type="GO" id="GO:0003700">
    <property type="term" value="F:DNA-binding transcription factor activity"/>
    <property type="evidence" value="ECO:0007669"/>
    <property type="project" value="InterPro"/>
</dbReference>
<dbReference type="PANTHER" id="PTHR30126:SF98">
    <property type="entry name" value="HTH-TYPE TRANSCRIPTIONAL ACTIVATOR BAUR"/>
    <property type="match status" value="1"/>
</dbReference>
<keyword evidence="2" id="KW-0805">Transcription regulation</keyword>
<dbReference type="GeneID" id="93063775"/>
<evidence type="ECO:0000313" key="7">
    <source>
        <dbReference type="EMBL" id="PJO64785.1"/>
    </source>
</evidence>
<dbReference type="OMA" id="FWHRVPS"/>
<dbReference type="PRINTS" id="PR00039">
    <property type="entry name" value="HTHLYSR"/>
</dbReference>
<keyword evidence="4" id="KW-0804">Transcription</keyword>
<dbReference type="InterPro" id="IPR036390">
    <property type="entry name" value="WH_DNA-bd_sf"/>
</dbReference>
<reference evidence="7 9" key="2">
    <citation type="submission" date="2017-11" db="EMBL/GenBank/DDBJ databases">
        <title>Molecular characterization of Burkholderia pseudomallei and closely related isolates from Vietnam.</title>
        <authorList>
            <person name="Ustinov D.V."/>
            <person name="Antonov A.S."/>
            <person name="Avdusheva E.F."/>
            <person name="Shpak I.M."/>
            <person name="Zakharova I.B."/>
            <person name="Thi L.A."/>
            <person name="Teteryatnikova N."/>
            <person name="Lopasteyskaya Y.A."/>
            <person name="Kuzyutina J.A."/>
            <person name="Ngo T.N."/>
            <person name="Victorov D.V."/>
        </authorList>
    </citation>
    <scope>NUCLEOTIDE SEQUENCE [LARGE SCALE GENOMIC DNA]</scope>
    <source>
        <strain evidence="7 9">V1512</strain>
    </source>
</reference>
<dbReference type="CDD" id="cd05466">
    <property type="entry name" value="PBP2_LTTR_substrate"/>
    <property type="match status" value="1"/>
</dbReference>
<dbReference type="SUPFAM" id="SSF46785">
    <property type="entry name" value="Winged helix' DNA-binding domain"/>
    <property type="match status" value="1"/>
</dbReference>
<dbReference type="EMBL" id="PHRB01000018">
    <property type="protein sequence ID" value="PJO64785.1"/>
    <property type="molecule type" value="Genomic_DNA"/>
</dbReference>
<evidence type="ECO:0000256" key="4">
    <source>
        <dbReference type="ARBA" id="ARBA00023163"/>
    </source>
</evidence>
<sequence length="304" mass="33213">MLGTLTDLDLRLIRVFVAVADAGGVSAAQATLNVSQPTISTQLATLETRVGFRLCERGRSGFRLTTKGERFYALAKKLYAAVDAFTGEARHMDKTLVGTLAIGLIGHTPISANARVSEAIARFRRRDEAVRFVISVRPPGDLEERLLSGDVQIAIGYFWHRVPALEYAPLFVERQLAYCGRGHPLFARAGRLAAARVAAFEWAWRTYPSPEVALSTTPANVTAHADNMEAIALLILSGHHLGYLPRHFAAPYVEQGLLKALNPATLCYDVTFDVVTRRGARRDPIVQAFLDDLTHAHRGGAAQA</sequence>
<reference evidence="6 8" key="1">
    <citation type="submission" date="2014-08" db="EMBL/GenBank/DDBJ databases">
        <authorList>
            <person name="Bunnell A."/>
            <person name="Chain P.S."/>
            <person name="Chertkov O."/>
            <person name="Currie B.J."/>
            <person name="Daligault H.E."/>
            <person name="Davenport K.W."/>
            <person name="Davis C."/>
            <person name="Gleasner C.D."/>
            <person name="Johnson S.L."/>
            <person name="Kaestli M."/>
            <person name="Koren S."/>
            <person name="Kunde Y.A."/>
            <person name="Mayo M."/>
            <person name="McMurry K.K."/>
            <person name="Price E.P."/>
            <person name="Reitenga K.G."/>
            <person name="Robison R."/>
            <person name="Rosovitz M.J."/>
            <person name="Sarovich D.S."/>
            <person name="Teshima H."/>
        </authorList>
    </citation>
    <scope>NUCLEOTIDE SEQUENCE [LARGE SCALE GENOMIC DNA]</scope>
    <source>
        <strain evidence="6 8">MSHR44</strain>
    </source>
</reference>
<dbReference type="EMBL" id="JQIM01000006">
    <property type="protein sequence ID" value="KGX20360.1"/>
    <property type="molecule type" value="Genomic_DNA"/>
</dbReference>
<dbReference type="PANTHER" id="PTHR30126">
    <property type="entry name" value="HTH-TYPE TRANSCRIPTIONAL REGULATOR"/>
    <property type="match status" value="1"/>
</dbReference>
<evidence type="ECO:0000313" key="9">
    <source>
        <dbReference type="Proteomes" id="UP000231878"/>
    </source>
</evidence>
<dbReference type="InterPro" id="IPR005119">
    <property type="entry name" value="LysR_subst-bd"/>
</dbReference>
<dbReference type="Gene3D" id="3.40.190.290">
    <property type="match status" value="1"/>
</dbReference>
<comment type="similarity">
    <text evidence="1">Belongs to the LysR transcriptional regulatory family.</text>
</comment>
<gene>
    <name evidence="7" type="ORF">CWD88_18935</name>
    <name evidence="6" type="ORF">Y036_6279</name>
</gene>
<keyword evidence="3" id="KW-0238">DNA-binding</keyword>
<dbReference type="SUPFAM" id="SSF53850">
    <property type="entry name" value="Periplasmic binding protein-like II"/>
    <property type="match status" value="1"/>
</dbReference>
<protein>
    <submittedName>
        <fullName evidence="6">Bacterial regulatory helix-turn-helix, lysR family protein</fullName>
    </submittedName>
    <submittedName>
        <fullName evidence="7">LysR family transcriptional regulator</fullName>
    </submittedName>
</protein>
<dbReference type="InterPro" id="IPR036388">
    <property type="entry name" value="WH-like_DNA-bd_sf"/>
</dbReference>